<organism evidence="1">
    <name type="scientific">termite gut metagenome</name>
    <dbReference type="NCBI Taxonomy" id="433724"/>
    <lineage>
        <taxon>unclassified sequences</taxon>
        <taxon>metagenomes</taxon>
        <taxon>organismal metagenomes</taxon>
    </lineage>
</organism>
<name>A0A5J4QCW3_9ZZZZ</name>
<gene>
    <name evidence="1" type="ORF">EZS27_031154</name>
</gene>
<accession>A0A5J4QCW3</accession>
<dbReference type="AlphaFoldDB" id="A0A5J4QCW3"/>
<sequence>MKEFLIKILLFLVLLLVCSFLIGIYCHTNTPIVKIKERVLILGDSHTQNAINDAIFTHSYNYSDGGEPFIYS</sequence>
<dbReference type="EMBL" id="SNRY01004053">
    <property type="protein sequence ID" value="KAA6318888.1"/>
    <property type="molecule type" value="Genomic_DNA"/>
</dbReference>
<comment type="caution">
    <text evidence="1">The sequence shown here is derived from an EMBL/GenBank/DDBJ whole genome shotgun (WGS) entry which is preliminary data.</text>
</comment>
<reference evidence="1" key="1">
    <citation type="submission" date="2019-03" db="EMBL/GenBank/DDBJ databases">
        <title>Single cell metagenomics reveals metabolic interactions within the superorganism composed of flagellate Streblomastix strix and complex community of Bacteroidetes bacteria on its surface.</title>
        <authorList>
            <person name="Treitli S.C."/>
            <person name="Kolisko M."/>
            <person name="Husnik F."/>
            <person name="Keeling P."/>
            <person name="Hampl V."/>
        </authorList>
    </citation>
    <scope>NUCLEOTIDE SEQUENCE</scope>
    <source>
        <strain evidence="1">STM</strain>
    </source>
</reference>
<evidence type="ECO:0000313" key="1">
    <source>
        <dbReference type="EMBL" id="KAA6318888.1"/>
    </source>
</evidence>
<protein>
    <submittedName>
        <fullName evidence="1">Uncharacterized protein</fullName>
    </submittedName>
</protein>
<proteinExistence type="predicted"/>